<keyword evidence="4 12" id="KW-1003">Cell membrane</keyword>
<feature type="domain" description="K+ potassium transporter C-terminal" evidence="14">
    <location>
        <begin position="543"/>
        <end position="698"/>
    </location>
</feature>
<accession>A0ABN5DP66</accession>
<feature type="transmembrane region" description="Helical" evidence="12">
    <location>
        <begin position="462"/>
        <end position="486"/>
    </location>
</feature>
<keyword evidence="8 12" id="KW-0630">Potassium</keyword>
<dbReference type="PANTHER" id="PTHR30540">
    <property type="entry name" value="OSMOTIC STRESS POTASSIUM TRANSPORTER"/>
    <property type="match status" value="1"/>
</dbReference>
<dbReference type="EMBL" id="CP023482">
    <property type="protein sequence ID" value="ATH96936.1"/>
    <property type="molecule type" value="Genomic_DNA"/>
</dbReference>
<organism evidence="15 16">
    <name type="scientific">Dermabacter jinjuensis</name>
    <dbReference type="NCBI Taxonomy" id="1667168"/>
    <lineage>
        <taxon>Bacteria</taxon>
        <taxon>Bacillati</taxon>
        <taxon>Actinomycetota</taxon>
        <taxon>Actinomycetes</taxon>
        <taxon>Micrococcales</taxon>
        <taxon>Dermabacteraceae</taxon>
        <taxon>Dermabacter</taxon>
    </lineage>
</organism>
<name>A0ABN5DP66_9MICO</name>
<feature type="transmembrane region" description="Helical" evidence="12">
    <location>
        <begin position="492"/>
        <end position="511"/>
    </location>
</feature>
<evidence type="ECO:0000256" key="1">
    <source>
        <dbReference type="ARBA" id="ARBA00004141"/>
    </source>
</evidence>
<evidence type="ECO:0000313" key="16">
    <source>
        <dbReference type="Proteomes" id="UP000815698"/>
    </source>
</evidence>
<feature type="transmembrane region" description="Helical" evidence="12">
    <location>
        <begin position="168"/>
        <end position="186"/>
    </location>
</feature>
<sequence>MTSPTTRLHSRLSDSSTVRKRPGVCRGAFACGAGSRCTALRIREPRDSLNGFLTHGAGLDSSLVMTTHARSQGIFALSVAALGVVFGDIGTSPIYAFQALFTEADGHPLPPDPQHIFGALSLVLWAVTFTVSIKYVGVLLRADNDGEGGELSLTALLTSVLSSARTRGLLGAVMVLGMCAAGLFYGDSLITPAISILSAVEGLEEASPALGPLVVPIALVLVLALFSIQRWGTGVVGRAFGPVMIVWFLVIATFGVLSIVKTPEIIGALSPHHALGFIVTEPLLAFFALGAVVLTVTGAEALYADMGHFGRGPIARAWFALVFPCLALNYLGQGALVLRERSASHPFYDLVPHNLQFPVVILATLATIIASQAVIAGAFSVSMQAQRLGLLPRLTHTYTSEHKGQVYVPGVNWLLCVGALVLILAFRSSQGLSSAYGIAVSGSFLLSTALLFLYLRYVRKWALWKVIVVAAFFASAELFLFAANAAKVFTGGWIPLVVSALCIATMHVWRFGANRLRERRRDLCGTWEEFVARTEKKQLQKLPGTVVYLHQDVHTPPLALLTQTRVNRAIHSRVVIAEVTTEPVPRVNAEDRIKILDVPGVPDGVECVNVHFGFKEHLDVPKAMRLLASCPDASERWSNQRLKSTWFVTARANLVLAPATFLTLVAKKVFRVMFKNQARASDHFHLPVARSMGVETDLRF</sequence>
<proteinExistence type="inferred from homology"/>
<keyword evidence="11 12" id="KW-0472">Membrane</keyword>
<feature type="transmembrane region" description="Helical" evidence="12">
    <location>
        <begin position="406"/>
        <end position="426"/>
    </location>
</feature>
<feature type="domain" description="K+ potassium transporter integral membrane" evidence="13">
    <location>
        <begin position="78"/>
        <end position="523"/>
    </location>
</feature>
<keyword evidence="10 12" id="KW-0406">Ion transport</keyword>
<keyword evidence="16" id="KW-1185">Reference proteome</keyword>
<evidence type="ECO:0000259" key="14">
    <source>
        <dbReference type="Pfam" id="PF22776"/>
    </source>
</evidence>
<keyword evidence="6 12" id="KW-0812">Transmembrane</keyword>
<dbReference type="Pfam" id="PF02705">
    <property type="entry name" value="K_trans"/>
    <property type="match status" value="1"/>
</dbReference>
<evidence type="ECO:0000256" key="11">
    <source>
        <dbReference type="ARBA" id="ARBA00023136"/>
    </source>
</evidence>
<protein>
    <recommendedName>
        <fullName evidence="12">Probable potassium transport system protein Kup</fullName>
    </recommendedName>
</protein>
<evidence type="ECO:0000259" key="13">
    <source>
        <dbReference type="Pfam" id="PF02705"/>
    </source>
</evidence>
<dbReference type="PANTHER" id="PTHR30540:SF79">
    <property type="entry name" value="LOW AFFINITY POTASSIUM TRANSPORT SYSTEM PROTEIN KUP"/>
    <property type="match status" value="1"/>
</dbReference>
<dbReference type="Pfam" id="PF22776">
    <property type="entry name" value="K_trans_C"/>
    <property type="match status" value="1"/>
</dbReference>
<feature type="transmembrane region" description="Helical" evidence="12">
    <location>
        <begin position="74"/>
        <end position="96"/>
    </location>
</feature>
<evidence type="ECO:0000256" key="2">
    <source>
        <dbReference type="ARBA" id="ARBA00007019"/>
    </source>
</evidence>
<comment type="function">
    <text evidence="12">Transport of potassium into the cell. Likely operates as a K(+):H(+) symporter.</text>
</comment>
<reference evidence="15 16" key="1">
    <citation type="journal article" date="2016" name="Int. J. Syst. Evol. Microbiol.">
        <title>Dermabacter jinjuensis sp. nov., a novel species of the genus Dermabacter isolated from a clinical specimen.</title>
        <authorList>
            <person name="Park Y.K."/>
            <person name="Lee K.M."/>
            <person name="Lee W.K."/>
            <person name="Cho M.J."/>
            <person name="Lee H.S."/>
            <person name="Cho Y.G."/>
            <person name="Lee Y.C."/>
            <person name="Lee W.K."/>
            <person name="Seong W.K."/>
            <person name="Hwang K.J."/>
        </authorList>
    </citation>
    <scope>NUCLEOTIDE SEQUENCE [LARGE SCALE GENOMIC DNA]</scope>
    <source>
        <strain evidence="15 16">32T</strain>
    </source>
</reference>
<gene>
    <name evidence="12" type="primary">kup</name>
    <name evidence="15" type="ORF">COP05_07440</name>
</gene>
<feature type="transmembrane region" description="Helical" evidence="12">
    <location>
        <begin position="240"/>
        <end position="260"/>
    </location>
</feature>
<feature type="transmembrane region" description="Helical" evidence="12">
    <location>
        <begin position="315"/>
        <end position="337"/>
    </location>
</feature>
<keyword evidence="9 12" id="KW-1133">Transmembrane helix</keyword>
<evidence type="ECO:0000256" key="4">
    <source>
        <dbReference type="ARBA" id="ARBA00022475"/>
    </source>
</evidence>
<dbReference type="HAMAP" id="MF_01522">
    <property type="entry name" value="Kup"/>
    <property type="match status" value="1"/>
</dbReference>
<evidence type="ECO:0000256" key="8">
    <source>
        <dbReference type="ARBA" id="ARBA00022958"/>
    </source>
</evidence>
<evidence type="ECO:0000256" key="6">
    <source>
        <dbReference type="ARBA" id="ARBA00022692"/>
    </source>
</evidence>
<dbReference type="InterPro" id="IPR053952">
    <property type="entry name" value="K_trans_C"/>
</dbReference>
<dbReference type="Proteomes" id="UP000815698">
    <property type="component" value="Chromosome"/>
</dbReference>
<feature type="transmembrane region" description="Helical" evidence="12">
    <location>
        <begin position="206"/>
        <end position="228"/>
    </location>
</feature>
<evidence type="ECO:0000313" key="15">
    <source>
        <dbReference type="EMBL" id="ATH96936.1"/>
    </source>
</evidence>
<keyword evidence="5 12" id="KW-0633">Potassium transport</keyword>
<feature type="transmembrane region" description="Helical" evidence="12">
    <location>
        <begin position="432"/>
        <end position="455"/>
    </location>
</feature>
<keyword evidence="3 12" id="KW-0813">Transport</keyword>
<evidence type="ECO:0000256" key="7">
    <source>
        <dbReference type="ARBA" id="ARBA00022847"/>
    </source>
</evidence>
<feature type="transmembrane region" description="Helical" evidence="12">
    <location>
        <begin position="357"/>
        <end position="385"/>
    </location>
</feature>
<evidence type="ECO:0000256" key="9">
    <source>
        <dbReference type="ARBA" id="ARBA00022989"/>
    </source>
</evidence>
<dbReference type="InterPro" id="IPR053951">
    <property type="entry name" value="K_trans_N"/>
</dbReference>
<dbReference type="InterPro" id="IPR003855">
    <property type="entry name" value="K+_transporter"/>
</dbReference>
<feature type="transmembrane region" description="Helical" evidence="12">
    <location>
        <begin position="283"/>
        <end position="303"/>
    </location>
</feature>
<comment type="catalytic activity">
    <reaction evidence="12">
        <text>K(+)(in) + H(+)(in) = K(+)(out) + H(+)(out)</text>
        <dbReference type="Rhea" id="RHEA:28490"/>
        <dbReference type="ChEBI" id="CHEBI:15378"/>
        <dbReference type="ChEBI" id="CHEBI:29103"/>
    </reaction>
</comment>
<keyword evidence="7 12" id="KW-0769">Symport</keyword>
<feature type="transmembrane region" description="Helical" evidence="12">
    <location>
        <begin position="116"/>
        <end position="136"/>
    </location>
</feature>
<evidence type="ECO:0000256" key="3">
    <source>
        <dbReference type="ARBA" id="ARBA00022448"/>
    </source>
</evidence>
<evidence type="ECO:0000256" key="5">
    <source>
        <dbReference type="ARBA" id="ARBA00022538"/>
    </source>
</evidence>
<comment type="subcellular location">
    <subcellularLocation>
        <location evidence="12">Cell membrane</location>
        <topology evidence="12">Multi-pass membrane protein</topology>
    </subcellularLocation>
    <subcellularLocation>
        <location evidence="1">Membrane</location>
        <topology evidence="1">Multi-pass membrane protein</topology>
    </subcellularLocation>
</comment>
<evidence type="ECO:0000256" key="10">
    <source>
        <dbReference type="ARBA" id="ARBA00023065"/>
    </source>
</evidence>
<dbReference type="InterPro" id="IPR023051">
    <property type="entry name" value="Kup"/>
</dbReference>
<evidence type="ECO:0000256" key="12">
    <source>
        <dbReference type="HAMAP-Rule" id="MF_01522"/>
    </source>
</evidence>
<comment type="similarity">
    <text evidence="2 12">Belongs to the HAK/KUP transporter (TC 2.A.72) family.</text>
</comment>